<protein>
    <submittedName>
        <fullName evidence="3">YciI family protein</fullName>
    </submittedName>
</protein>
<comment type="caution">
    <text evidence="3">The sequence shown here is derived from an EMBL/GenBank/DDBJ whole genome shotgun (WGS) entry which is preliminary data.</text>
</comment>
<dbReference type="Proteomes" id="UP001291309">
    <property type="component" value="Unassembled WGS sequence"/>
</dbReference>
<gene>
    <name evidence="3" type="ORF">SYV04_20410</name>
</gene>
<dbReference type="PANTHER" id="PTHR35174:SF4">
    <property type="entry name" value="BLL7163 PROTEIN"/>
    <property type="match status" value="1"/>
</dbReference>
<dbReference type="PANTHER" id="PTHR35174">
    <property type="entry name" value="BLL7171 PROTEIN-RELATED"/>
    <property type="match status" value="1"/>
</dbReference>
<dbReference type="RefSeq" id="WP_321547514.1">
    <property type="nucleotide sequence ID" value="NZ_JAXIVS010000006.1"/>
</dbReference>
<evidence type="ECO:0000256" key="1">
    <source>
        <dbReference type="ARBA" id="ARBA00007689"/>
    </source>
</evidence>
<dbReference type="InterPro" id="IPR005545">
    <property type="entry name" value="YCII"/>
</dbReference>
<evidence type="ECO:0000313" key="3">
    <source>
        <dbReference type="EMBL" id="MDY7228798.1"/>
    </source>
</evidence>
<dbReference type="InterPro" id="IPR011008">
    <property type="entry name" value="Dimeric_a/b-barrel"/>
</dbReference>
<name>A0ABU5H5Q9_9BACT</name>
<accession>A0ABU5H5Q9</accession>
<dbReference type="Pfam" id="PF03795">
    <property type="entry name" value="YCII"/>
    <property type="match status" value="2"/>
</dbReference>
<reference evidence="3 4" key="1">
    <citation type="submission" date="2023-12" db="EMBL/GenBank/DDBJ databases">
        <title>the genome sequence of Hyalangium sp. s54d21.</title>
        <authorList>
            <person name="Zhang X."/>
        </authorList>
    </citation>
    <scope>NUCLEOTIDE SEQUENCE [LARGE SCALE GENOMIC DNA]</scope>
    <source>
        <strain evidence="4">s54d21</strain>
    </source>
</reference>
<dbReference type="EMBL" id="JAXIVS010000006">
    <property type="protein sequence ID" value="MDY7228798.1"/>
    <property type="molecule type" value="Genomic_DNA"/>
</dbReference>
<feature type="domain" description="YCII-related" evidence="2">
    <location>
        <begin position="130"/>
        <end position="222"/>
    </location>
</feature>
<evidence type="ECO:0000259" key="2">
    <source>
        <dbReference type="Pfam" id="PF03795"/>
    </source>
</evidence>
<evidence type="ECO:0000313" key="4">
    <source>
        <dbReference type="Proteomes" id="UP001291309"/>
    </source>
</evidence>
<organism evidence="3 4">
    <name type="scientific">Hyalangium rubrum</name>
    <dbReference type="NCBI Taxonomy" id="3103134"/>
    <lineage>
        <taxon>Bacteria</taxon>
        <taxon>Pseudomonadati</taxon>
        <taxon>Myxococcota</taxon>
        <taxon>Myxococcia</taxon>
        <taxon>Myxococcales</taxon>
        <taxon>Cystobacterineae</taxon>
        <taxon>Archangiaceae</taxon>
        <taxon>Hyalangium</taxon>
    </lineage>
</organism>
<proteinExistence type="inferred from homology"/>
<dbReference type="SUPFAM" id="SSF54909">
    <property type="entry name" value="Dimeric alpha+beta barrel"/>
    <property type="match status" value="2"/>
</dbReference>
<comment type="similarity">
    <text evidence="1">Belongs to the YciI family.</text>
</comment>
<sequence length="242" mass="26608">MRFIVMHKTEPRWEAGAIPDAELISRVGKLMGEFMKAGILLGGEGLRASAQGVRLRFTGGKRTVTKGPFTPSNELPAGFLIVRTASLDEASAWASRYASIVGDVEIDIRPVTEAWDIGMVPMPKELATRRYMLLYKADATSESGRPRPAQQRAKLSALFEEMSGAKVLLTNVGLRPSQQGKRYTFQGDRHSVVDGPFSESKELIAGYAMFQAKSLEEASEWALRYGTAVTTPEVDLRVVEEP</sequence>
<dbReference type="Gene3D" id="3.30.70.1060">
    <property type="entry name" value="Dimeric alpha+beta barrel"/>
    <property type="match status" value="2"/>
</dbReference>
<keyword evidence="4" id="KW-1185">Reference proteome</keyword>
<feature type="domain" description="YCII-related" evidence="2">
    <location>
        <begin position="1"/>
        <end position="96"/>
    </location>
</feature>